<feature type="transmembrane region" description="Helical" evidence="5">
    <location>
        <begin position="108"/>
        <end position="128"/>
    </location>
</feature>
<dbReference type="Gene3D" id="1.20.1540.10">
    <property type="entry name" value="Rhomboid-like"/>
    <property type="match status" value="1"/>
</dbReference>
<protein>
    <submittedName>
        <fullName evidence="7">Rhombosortase</fullName>
    </submittedName>
</protein>
<dbReference type="NCBIfam" id="TIGR03902">
    <property type="entry name" value="rhom_GG_sort"/>
    <property type="match status" value="1"/>
</dbReference>
<dbReference type="Pfam" id="PF01694">
    <property type="entry name" value="Rhomboid"/>
    <property type="match status" value="1"/>
</dbReference>
<organism evidence="7 8">
    <name type="scientific">Alishewanella longhuensis</name>
    <dbReference type="NCBI Taxonomy" id="1091037"/>
    <lineage>
        <taxon>Bacteria</taxon>
        <taxon>Pseudomonadati</taxon>
        <taxon>Pseudomonadota</taxon>
        <taxon>Gammaproteobacteria</taxon>
        <taxon>Alteromonadales</taxon>
        <taxon>Alteromonadaceae</taxon>
        <taxon>Alishewanella</taxon>
    </lineage>
</organism>
<evidence type="ECO:0000259" key="6">
    <source>
        <dbReference type="Pfam" id="PF01694"/>
    </source>
</evidence>
<dbReference type="InterPro" id="IPR023826">
    <property type="entry name" value="Rhom-like_SP_proteobac"/>
</dbReference>
<keyword evidence="3 5" id="KW-1133">Transmembrane helix</keyword>
<name>A0ABQ3KX32_9ALTE</name>
<reference evidence="8" key="1">
    <citation type="journal article" date="2019" name="Int. J. Syst. Evol. Microbiol.">
        <title>The Global Catalogue of Microorganisms (GCM) 10K type strain sequencing project: providing services to taxonomists for standard genome sequencing and annotation.</title>
        <authorList>
            <consortium name="The Broad Institute Genomics Platform"/>
            <consortium name="The Broad Institute Genome Sequencing Center for Infectious Disease"/>
            <person name="Wu L."/>
            <person name="Ma J."/>
        </authorList>
    </citation>
    <scope>NUCLEOTIDE SEQUENCE [LARGE SCALE GENOMIC DNA]</scope>
    <source>
        <strain evidence="8">CGMCC 1.7003</strain>
    </source>
</reference>
<dbReference type="Proteomes" id="UP000659697">
    <property type="component" value="Unassembled WGS sequence"/>
</dbReference>
<feature type="transmembrane region" description="Helical" evidence="5">
    <location>
        <begin position="84"/>
        <end position="102"/>
    </location>
</feature>
<dbReference type="InterPro" id="IPR050925">
    <property type="entry name" value="Rhomboid_protease_S54"/>
</dbReference>
<gene>
    <name evidence="7" type="ORF">GCM10010919_15820</name>
</gene>
<feature type="transmembrane region" description="Helical" evidence="5">
    <location>
        <begin position="9"/>
        <end position="26"/>
    </location>
</feature>
<dbReference type="SUPFAM" id="SSF144091">
    <property type="entry name" value="Rhomboid-like"/>
    <property type="match status" value="1"/>
</dbReference>
<feature type="transmembrane region" description="Helical" evidence="5">
    <location>
        <begin position="166"/>
        <end position="186"/>
    </location>
</feature>
<keyword evidence="4 5" id="KW-0472">Membrane</keyword>
<evidence type="ECO:0000256" key="3">
    <source>
        <dbReference type="ARBA" id="ARBA00022989"/>
    </source>
</evidence>
<comment type="caution">
    <text evidence="7">The sequence shown here is derived from an EMBL/GenBank/DDBJ whole genome shotgun (WGS) entry which is preliminary data.</text>
</comment>
<evidence type="ECO:0000256" key="2">
    <source>
        <dbReference type="ARBA" id="ARBA00022692"/>
    </source>
</evidence>
<comment type="subcellular location">
    <subcellularLocation>
        <location evidence="1">Membrane</location>
        <topology evidence="1">Multi-pass membrane protein</topology>
    </subcellularLocation>
</comment>
<evidence type="ECO:0000256" key="4">
    <source>
        <dbReference type="ARBA" id="ARBA00023136"/>
    </source>
</evidence>
<evidence type="ECO:0000256" key="1">
    <source>
        <dbReference type="ARBA" id="ARBA00004141"/>
    </source>
</evidence>
<sequence>MLSVSIKPYLPYLLLGVITSILFWSPDTVKLTLEYNRSALANGELWRLFSGHLLHSNLYHLLLNLAGLLVIMLLHAPLPHRLNLGWQILILGLATSLGLWLFSHQIDLYVGLSGVLHGILCFGAVLDIRQGYRSGLLILLGVAAKLAFEQYAGPDAELAAKIAAEVAIDAHLYGAISGVLLGLLLFNRTPRR</sequence>
<feature type="transmembrane region" description="Helical" evidence="5">
    <location>
        <begin position="58"/>
        <end position="77"/>
    </location>
</feature>
<keyword evidence="8" id="KW-1185">Reference proteome</keyword>
<dbReference type="PANTHER" id="PTHR43731">
    <property type="entry name" value="RHOMBOID PROTEASE"/>
    <property type="match status" value="1"/>
</dbReference>
<dbReference type="PANTHER" id="PTHR43731:SF16">
    <property type="entry name" value="RHOMBOSORTASE"/>
    <property type="match status" value="1"/>
</dbReference>
<dbReference type="InterPro" id="IPR022764">
    <property type="entry name" value="Peptidase_S54_rhomboid_dom"/>
</dbReference>
<proteinExistence type="predicted"/>
<evidence type="ECO:0000256" key="5">
    <source>
        <dbReference type="SAM" id="Phobius"/>
    </source>
</evidence>
<feature type="transmembrane region" description="Helical" evidence="5">
    <location>
        <begin position="135"/>
        <end position="154"/>
    </location>
</feature>
<evidence type="ECO:0000313" key="8">
    <source>
        <dbReference type="Proteomes" id="UP000659697"/>
    </source>
</evidence>
<evidence type="ECO:0000313" key="7">
    <source>
        <dbReference type="EMBL" id="GHG67257.1"/>
    </source>
</evidence>
<feature type="domain" description="Peptidase S54 rhomboid" evidence="6">
    <location>
        <begin position="43"/>
        <end position="187"/>
    </location>
</feature>
<dbReference type="EMBL" id="BNAO01000003">
    <property type="protein sequence ID" value="GHG67257.1"/>
    <property type="molecule type" value="Genomic_DNA"/>
</dbReference>
<dbReference type="RefSeq" id="WP_189432048.1">
    <property type="nucleotide sequence ID" value="NZ_BNAO01000003.1"/>
</dbReference>
<dbReference type="InterPro" id="IPR035952">
    <property type="entry name" value="Rhomboid-like_sf"/>
</dbReference>
<keyword evidence="2 5" id="KW-0812">Transmembrane</keyword>
<accession>A0ABQ3KX32</accession>